<keyword evidence="3 6" id="KW-0804">Transcription</keyword>
<dbReference type="Pfam" id="PF02309">
    <property type="entry name" value="AUX_IAA"/>
    <property type="match status" value="1"/>
</dbReference>
<comment type="similarity">
    <text evidence="6">Belongs to the Aux/IAA family.</text>
</comment>
<keyword evidence="5 6" id="KW-0927">Auxin signaling pathway</keyword>
<evidence type="ECO:0000313" key="9">
    <source>
        <dbReference type="EMBL" id="KAL1562875.1"/>
    </source>
</evidence>
<dbReference type="PROSITE" id="PS51745">
    <property type="entry name" value="PB1"/>
    <property type="match status" value="1"/>
</dbReference>
<feature type="compositionally biased region" description="Polar residues" evidence="7">
    <location>
        <begin position="118"/>
        <end position="140"/>
    </location>
</feature>
<dbReference type="InterPro" id="IPR044835">
    <property type="entry name" value="ARF_plant"/>
</dbReference>
<dbReference type="AlphaFoldDB" id="A0ABD1I2A3"/>
<keyword evidence="4 6" id="KW-0539">Nucleus</keyword>
<dbReference type="Gene3D" id="3.10.20.90">
    <property type="entry name" value="Phosphatidylinositol 3-kinase Catalytic Subunit, Chain A, domain 1"/>
    <property type="match status" value="1"/>
</dbReference>
<feature type="domain" description="PB1" evidence="8">
    <location>
        <begin position="191"/>
        <end position="242"/>
    </location>
</feature>
<evidence type="ECO:0000256" key="5">
    <source>
        <dbReference type="ARBA" id="ARBA00023294"/>
    </source>
</evidence>
<comment type="function">
    <text evidence="6">Aux/IAA proteins are short-lived transcriptional factors that function as repressors of early auxin response genes at low auxin concentrations.</text>
</comment>
<evidence type="ECO:0000256" key="2">
    <source>
        <dbReference type="ARBA" id="ARBA00023015"/>
    </source>
</evidence>
<feature type="compositionally biased region" description="Polar residues" evidence="7">
    <location>
        <begin position="164"/>
        <end position="176"/>
    </location>
</feature>
<proteinExistence type="inferred from homology"/>
<organism evidence="9 10">
    <name type="scientific">Salvia divinorum</name>
    <name type="common">Maria pastora</name>
    <name type="synonym">Diviner's sage</name>
    <dbReference type="NCBI Taxonomy" id="28513"/>
    <lineage>
        <taxon>Eukaryota</taxon>
        <taxon>Viridiplantae</taxon>
        <taxon>Streptophyta</taxon>
        <taxon>Embryophyta</taxon>
        <taxon>Tracheophyta</taxon>
        <taxon>Spermatophyta</taxon>
        <taxon>Magnoliopsida</taxon>
        <taxon>eudicotyledons</taxon>
        <taxon>Gunneridae</taxon>
        <taxon>Pentapetalae</taxon>
        <taxon>asterids</taxon>
        <taxon>lamiids</taxon>
        <taxon>Lamiales</taxon>
        <taxon>Lamiaceae</taxon>
        <taxon>Nepetoideae</taxon>
        <taxon>Mentheae</taxon>
        <taxon>Salviinae</taxon>
        <taxon>Salvia</taxon>
        <taxon>Salvia subgen. Calosphace</taxon>
    </lineage>
</organism>
<evidence type="ECO:0000313" key="10">
    <source>
        <dbReference type="Proteomes" id="UP001567538"/>
    </source>
</evidence>
<keyword evidence="10" id="KW-1185">Reference proteome</keyword>
<dbReference type="InterPro" id="IPR033389">
    <property type="entry name" value="AUX/IAA_dom"/>
</dbReference>
<dbReference type="PANTHER" id="PTHR31384">
    <property type="entry name" value="AUXIN RESPONSE FACTOR 4-RELATED"/>
    <property type="match status" value="1"/>
</dbReference>
<comment type="subunit">
    <text evidence="6">Homodimers and heterodimers.</text>
</comment>
<keyword evidence="2 6" id="KW-0805">Transcription regulation</keyword>
<dbReference type="InterPro" id="IPR053793">
    <property type="entry name" value="PB1-like"/>
</dbReference>
<feature type="region of interest" description="Disordered" evidence="7">
    <location>
        <begin position="118"/>
        <end position="194"/>
    </location>
</feature>
<dbReference type="GO" id="GO:0005634">
    <property type="term" value="C:nucleus"/>
    <property type="evidence" value="ECO:0007669"/>
    <property type="project" value="UniProtKB-SubCell"/>
</dbReference>
<evidence type="ECO:0000256" key="1">
    <source>
        <dbReference type="ARBA" id="ARBA00004123"/>
    </source>
</evidence>
<comment type="subcellular location">
    <subcellularLocation>
        <location evidence="1 6">Nucleus</location>
    </subcellularLocation>
</comment>
<evidence type="ECO:0000259" key="8">
    <source>
        <dbReference type="PROSITE" id="PS51745"/>
    </source>
</evidence>
<comment type="caution">
    <text evidence="9">The sequence shown here is derived from an EMBL/GenBank/DDBJ whole genome shotgun (WGS) entry which is preliminary data.</text>
</comment>
<evidence type="ECO:0000256" key="3">
    <source>
        <dbReference type="ARBA" id="ARBA00023163"/>
    </source>
</evidence>
<evidence type="ECO:0000256" key="6">
    <source>
        <dbReference type="RuleBase" id="RU004549"/>
    </source>
</evidence>
<accession>A0ABD1I2A3</accession>
<protein>
    <recommendedName>
        <fullName evidence="6">Auxin-responsive protein</fullName>
    </recommendedName>
</protein>
<dbReference type="GO" id="GO:0009734">
    <property type="term" value="P:auxin-activated signaling pathway"/>
    <property type="evidence" value="ECO:0007669"/>
    <property type="project" value="UniProtKB-UniRule"/>
</dbReference>
<reference evidence="9 10" key="1">
    <citation type="submission" date="2024-06" db="EMBL/GenBank/DDBJ databases">
        <title>A chromosome level genome sequence of Diviner's sage (Salvia divinorum).</title>
        <authorList>
            <person name="Ford S.A."/>
            <person name="Ro D.-K."/>
            <person name="Ness R.W."/>
            <person name="Phillips M.A."/>
        </authorList>
    </citation>
    <scope>NUCLEOTIDE SEQUENCE [LARGE SCALE GENOMIC DNA]</scope>
    <source>
        <strain evidence="9">SAF-2024a</strain>
        <tissue evidence="9">Leaf</tissue>
    </source>
</reference>
<dbReference type="Proteomes" id="UP001567538">
    <property type="component" value="Unassembled WGS sequence"/>
</dbReference>
<dbReference type="EMBL" id="JBEAFC010000003">
    <property type="protein sequence ID" value="KAL1562875.1"/>
    <property type="molecule type" value="Genomic_DNA"/>
</dbReference>
<name>A0ABD1I2A3_SALDI</name>
<gene>
    <name evidence="9" type="ORF">AAHA92_05400</name>
</gene>
<dbReference type="PANTHER" id="PTHR31384:SF79">
    <property type="entry name" value="AUXIN RESPONSE FACTOR 2"/>
    <property type="match status" value="1"/>
</dbReference>
<sequence>MGNIWSLMPSGLSLNLMDYSMKNHVHGTDTSYLDRGDGRHGAFGDFSMFSDPRGNNQGSNWSMPPPVSTYLQMRPSQPRELMPKSLFAEQHTAMKPKEGNCKLFGIPLISKSSSLEPEMSNRNVLNPSDFTQNSGHSPQFSAFEFDQRSNQSKRLKAGDHGVSASDQENQFQSFHPSATERETKGHSGSTRSCTKVQKQGYALGRSVDLAKFNNYDELISELDNLFELKVELKARNKASCLH</sequence>
<evidence type="ECO:0000256" key="7">
    <source>
        <dbReference type="SAM" id="MobiDB-lite"/>
    </source>
</evidence>
<evidence type="ECO:0000256" key="4">
    <source>
        <dbReference type="ARBA" id="ARBA00023242"/>
    </source>
</evidence>
<keyword evidence="6" id="KW-0678">Repressor</keyword>